<comment type="caution">
    <text evidence="2">The sequence shown here is derived from an EMBL/GenBank/DDBJ whole genome shotgun (WGS) entry which is preliminary data.</text>
</comment>
<feature type="region of interest" description="Disordered" evidence="1">
    <location>
        <begin position="44"/>
        <end position="77"/>
    </location>
</feature>
<dbReference type="Proteomes" id="UP000711614">
    <property type="component" value="Unassembled WGS sequence"/>
</dbReference>
<keyword evidence="3" id="KW-1185">Reference proteome</keyword>
<evidence type="ECO:0000313" key="3">
    <source>
        <dbReference type="Proteomes" id="UP000711614"/>
    </source>
</evidence>
<gene>
    <name evidence="2" type="ORF">JOF48_002513</name>
</gene>
<evidence type="ECO:0000313" key="2">
    <source>
        <dbReference type="EMBL" id="MBP2413714.1"/>
    </source>
</evidence>
<reference evidence="2 3" key="1">
    <citation type="submission" date="2021-03" db="EMBL/GenBank/DDBJ databases">
        <title>Sequencing the genomes of 1000 actinobacteria strains.</title>
        <authorList>
            <person name="Klenk H.-P."/>
        </authorList>
    </citation>
    <scope>NUCLEOTIDE SEQUENCE [LARGE SCALE GENOMIC DNA]</scope>
    <source>
        <strain evidence="2 3">DSM 16005</strain>
    </source>
</reference>
<dbReference type="Pfam" id="PF20060">
    <property type="entry name" value="DUF6459"/>
    <property type="match status" value="1"/>
</dbReference>
<proteinExistence type="predicted"/>
<organism evidence="2 3">
    <name type="scientific">Arthrobacter stackebrandtii</name>
    <dbReference type="NCBI Taxonomy" id="272161"/>
    <lineage>
        <taxon>Bacteria</taxon>
        <taxon>Bacillati</taxon>
        <taxon>Actinomycetota</taxon>
        <taxon>Actinomycetes</taxon>
        <taxon>Micrococcales</taxon>
        <taxon>Micrococcaceae</taxon>
        <taxon>Arthrobacter</taxon>
    </lineage>
</organism>
<dbReference type="InterPro" id="IPR045596">
    <property type="entry name" value="DUF6459"/>
</dbReference>
<accession>A0ABS4YYC0</accession>
<dbReference type="RefSeq" id="WP_209681198.1">
    <property type="nucleotide sequence ID" value="NZ_JAGIOI010000001.1"/>
</dbReference>
<protein>
    <submittedName>
        <fullName evidence="2">Uncharacterized protein</fullName>
    </submittedName>
</protein>
<evidence type="ECO:0000256" key="1">
    <source>
        <dbReference type="SAM" id="MobiDB-lite"/>
    </source>
</evidence>
<dbReference type="EMBL" id="JAGIOI010000001">
    <property type="protein sequence ID" value="MBP2413714.1"/>
    <property type="molecule type" value="Genomic_DNA"/>
</dbReference>
<sequence length="201" mass="21515">MSTPATSDGTAPTLLVVRPVTPPDFGEAAGGNVVRLRPPGLHVRQTGVGRAEEENAAQPRNRARKRAAGKVSSLDPSSADREVVEMMASKVAQAVLEALSGARSVQQLARWLDGRCIAALTTRARLYAEACKAELRHRSSETGTVVTLHHQPRVHSIHCCAVAPGIYEASVVMADANRFRALAMRLELHTGLWKVTALNVG</sequence>
<name>A0ABS4YYC0_9MICC</name>